<dbReference type="eggNOG" id="COG2010">
    <property type="taxonomic scope" value="Bacteria"/>
</dbReference>
<sequence>MRHLQRTLRISLVFTLFLAVGCGKEEPTQEAPQAGGAPATGEAVAPPPSGQTAQQAGTQAAAEPSAGDTPQPGSPSLAQEAENTFAIRCATCHGGDGTGNGPAAAAMNPKPRDYTNKEWQASVQDEDLKTAIVKGGAAVGKSPMMPAHPDLGDKPELLDALVAHIRGFAQE</sequence>
<proteinExistence type="predicted"/>
<accession>D0LT20</accession>
<dbReference type="KEGG" id="hoh:Hoch_6691"/>
<dbReference type="GO" id="GO:0009055">
    <property type="term" value="F:electron transfer activity"/>
    <property type="evidence" value="ECO:0007669"/>
    <property type="project" value="InterPro"/>
</dbReference>
<feature type="domain" description="Cytochrome c" evidence="6">
    <location>
        <begin position="76"/>
        <end position="169"/>
    </location>
</feature>
<evidence type="ECO:0000259" key="6">
    <source>
        <dbReference type="PROSITE" id="PS51007"/>
    </source>
</evidence>
<organism evidence="7 8">
    <name type="scientific">Haliangium ochraceum (strain DSM 14365 / JCM 11303 / SMP-2)</name>
    <dbReference type="NCBI Taxonomy" id="502025"/>
    <lineage>
        <taxon>Bacteria</taxon>
        <taxon>Pseudomonadati</taxon>
        <taxon>Myxococcota</taxon>
        <taxon>Polyangia</taxon>
        <taxon>Haliangiales</taxon>
        <taxon>Kofleriaceae</taxon>
        <taxon>Haliangium</taxon>
    </lineage>
</organism>
<keyword evidence="8" id="KW-1185">Reference proteome</keyword>
<dbReference type="STRING" id="502025.Hoch_6691"/>
<dbReference type="OrthoDB" id="9809720at2"/>
<dbReference type="SUPFAM" id="SSF46626">
    <property type="entry name" value="Cytochrome c"/>
    <property type="match status" value="1"/>
</dbReference>
<dbReference type="Gene3D" id="1.10.760.10">
    <property type="entry name" value="Cytochrome c-like domain"/>
    <property type="match status" value="1"/>
</dbReference>
<dbReference type="GO" id="GO:0020037">
    <property type="term" value="F:heme binding"/>
    <property type="evidence" value="ECO:0007669"/>
    <property type="project" value="InterPro"/>
</dbReference>
<evidence type="ECO:0000313" key="8">
    <source>
        <dbReference type="Proteomes" id="UP000001880"/>
    </source>
</evidence>
<reference evidence="7 8" key="1">
    <citation type="journal article" date="2010" name="Stand. Genomic Sci.">
        <title>Complete genome sequence of Haliangium ochraceum type strain (SMP-2).</title>
        <authorList>
            <consortium name="US DOE Joint Genome Institute (JGI-PGF)"/>
            <person name="Ivanova N."/>
            <person name="Daum C."/>
            <person name="Lang E."/>
            <person name="Abt B."/>
            <person name="Kopitz M."/>
            <person name="Saunders E."/>
            <person name="Lapidus A."/>
            <person name="Lucas S."/>
            <person name="Glavina Del Rio T."/>
            <person name="Nolan M."/>
            <person name="Tice H."/>
            <person name="Copeland A."/>
            <person name="Cheng J.F."/>
            <person name="Chen F."/>
            <person name="Bruce D."/>
            <person name="Goodwin L."/>
            <person name="Pitluck S."/>
            <person name="Mavromatis K."/>
            <person name="Pati A."/>
            <person name="Mikhailova N."/>
            <person name="Chen A."/>
            <person name="Palaniappan K."/>
            <person name="Land M."/>
            <person name="Hauser L."/>
            <person name="Chang Y.J."/>
            <person name="Jeffries C.D."/>
            <person name="Detter J.C."/>
            <person name="Brettin T."/>
            <person name="Rohde M."/>
            <person name="Goker M."/>
            <person name="Bristow J."/>
            <person name="Markowitz V."/>
            <person name="Eisen J.A."/>
            <person name="Hugenholtz P."/>
            <person name="Kyrpides N.C."/>
            <person name="Klenk H.P."/>
        </authorList>
    </citation>
    <scope>NUCLEOTIDE SEQUENCE [LARGE SCALE GENOMIC DNA]</scope>
    <source>
        <strain evidence="8">DSM 14365 / CIP 107738 / JCM 11303 / AJ 13395 / SMP-2</strain>
    </source>
</reference>
<dbReference type="Pfam" id="PF00034">
    <property type="entry name" value="Cytochrom_C"/>
    <property type="match status" value="1"/>
</dbReference>
<dbReference type="EMBL" id="CP001804">
    <property type="protein sequence ID" value="ACY19156.1"/>
    <property type="molecule type" value="Genomic_DNA"/>
</dbReference>
<keyword evidence="3 4" id="KW-0408">Iron</keyword>
<dbReference type="GO" id="GO:0046872">
    <property type="term" value="F:metal ion binding"/>
    <property type="evidence" value="ECO:0007669"/>
    <property type="project" value="UniProtKB-KW"/>
</dbReference>
<feature type="region of interest" description="Disordered" evidence="5">
    <location>
        <begin position="26"/>
        <end position="111"/>
    </location>
</feature>
<dbReference type="Proteomes" id="UP000001880">
    <property type="component" value="Chromosome"/>
</dbReference>
<keyword evidence="2 4" id="KW-0479">Metal-binding</keyword>
<gene>
    <name evidence="7" type="ordered locus">Hoch_6691</name>
</gene>
<evidence type="ECO:0000256" key="3">
    <source>
        <dbReference type="ARBA" id="ARBA00023004"/>
    </source>
</evidence>
<evidence type="ECO:0000313" key="7">
    <source>
        <dbReference type="EMBL" id="ACY19156.1"/>
    </source>
</evidence>
<dbReference type="InterPro" id="IPR036909">
    <property type="entry name" value="Cyt_c-like_dom_sf"/>
</dbReference>
<evidence type="ECO:0000256" key="5">
    <source>
        <dbReference type="SAM" id="MobiDB-lite"/>
    </source>
</evidence>
<dbReference type="PROSITE" id="PS51007">
    <property type="entry name" value="CYTC"/>
    <property type="match status" value="1"/>
</dbReference>
<evidence type="ECO:0000256" key="2">
    <source>
        <dbReference type="ARBA" id="ARBA00022723"/>
    </source>
</evidence>
<dbReference type="PROSITE" id="PS51257">
    <property type="entry name" value="PROKAR_LIPOPROTEIN"/>
    <property type="match status" value="1"/>
</dbReference>
<protein>
    <recommendedName>
        <fullName evidence="6">Cytochrome c domain-containing protein</fullName>
    </recommendedName>
</protein>
<dbReference type="AlphaFoldDB" id="D0LT20"/>
<keyword evidence="1 4" id="KW-0349">Heme</keyword>
<name>D0LT20_HALO1</name>
<evidence type="ECO:0000256" key="1">
    <source>
        <dbReference type="ARBA" id="ARBA00022617"/>
    </source>
</evidence>
<dbReference type="HOGENOM" id="CLU_1560809_0_0_7"/>
<dbReference type="RefSeq" id="WP_012831748.1">
    <property type="nucleotide sequence ID" value="NC_013440.1"/>
</dbReference>
<feature type="compositionally biased region" description="Low complexity" evidence="5">
    <location>
        <begin position="50"/>
        <end position="62"/>
    </location>
</feature>
<dbReference type="InterPro" id="IPR009056">
    <property type="entry name" value="Cyt_c-like_dom"/>
</dbReference>
<evidence type="ECO:0000256" key="4">
    <source>
        <dbReference type="PROSITE-ProRule" id="PRU00433"/>
    </source>
</evidence>